<dbReference type="InterPro" id="IPR051532">
    <property type="entry name" value="Ester_Hydrolysis_Enzymes"/>
</dbReference>
<feature type="domain" description="SGNH hydrolase-type esterase" evidence="1">
    <location>
        <begin position="8"/>
        <end position="188"/>
    </location>
</feature>
<dbReference type="RefSeq" id="WP_182532604.1">
    <property type="nucleotide sequence ID" value="NZ_JACGXL010000007.1"/>
</dbReference>
<dbReference type="SUPFAM" id="SSF52266">
    <property type="entry name" value="SGNH hydrolase"/>
    <property type="match status" value="1"/>
</dbReference>
<proteinExistence type="predicted"/>
<evidence type="ECO:0000313" key="3">
    <source>
        <dbReference type="Proteomes" id="UP000550401"/>
    </source>
</evidence>
<evidence type="ECO:0000259" key="1">
    <source>
        <dbReference type="Pfam" id="PF13472"/>
    </source>
</evidence>
<accession>A0A839F3D4</accession>
<evidence type="ECO:0000313" key="2">
    <source>
        <dbReference type="EMBL" id="MBA8889563.1"/>
    </source>
</evidence>
<dbReference type="Proteomes" id="UP000550401">
    <property type="component" value="Unassembled WGS sequence"/>
</dbReference>
<protein>
    <submittedName>
        <fullName evidence="2">Lysophospholipase L1-like esterase</fullName>
    </submittedName>
</protein>
<name>A0A839F3D4_9GAMM</name>
<gene>
    <name evidence="2" type="ORF">FHW12_003809</name>
</gene>
<dbReference type="PANTHER" id="PTHR30383">
    <property type="entry name" value="THIOESTERASE 1/PROTEASE 1/LYSOPHOSPHOLIPASE L1"/>
    <property type="match status" value="1"/>
</dbReference>
<organism evidence="2 3">
    <name type="scientific">Dokdonella fugitiva</name>
    <dbReference type="NCBI Taxonomy" id="328517"/>
    <lineage>
        <taxon>Bacteria</taxon>
        <taxon>Pseudomonadati</taxon>
        <taxon>Pseudomonadota</taxon>
        <taxon>Gammaproteobacteria</taxon>
        <taxon>Lysobacterales</taxon>
        <taxon>Rhodanobacteraceae</taxon>
        <taxon>Dokdonella</taxon>
    </lineage>
</organism>
<comment type="caution">
    <text evidence="2">The sequence shown here is derived from an EMBL/GenBank/DDBJ whole genome shotgun (WGS) entry which is preliminary data.</text>
</comment>
<dbReference type="InterPro" id="IPR013830">
    <property type="entry name" value="SGNH_hydro"/>
</dbReference>
<dbReference type="InterPro" id="IPR036514">
    <property type="entry name" value="SGNH_hydro_sf"/>
</dbReference>
<keyword evidence="3" id="KW-1185">Reference proteome</keyword>
<sequence>MNPATFLALGDSYTIGEGVAADERWPAQLARRLRALGVALADPEIVATTGWTTDELAAAMDAATLTPPYALVSLLIGVNNQYRGRALDEYRDEFATLLARARALAGSPARVFVVSIPDWGVTRFAHGQGRDAAQVGSAIDAFNAAARAIASAAGIAFVDVTAASREAGDGEAMLVADGLHPSAAQYALWTDEIVPVARALLEKAVPEGPGG</sequence>
<dbReference type="AlphaFoldDB" id="A0A839F3D4"/>
<dbReference type="Gene3D" id="3.40.50.1110">
    <property type="entry name" value="SGNH hydrolase"/>
    <property type="match status" value="1"/>
</dbReference>
<dbReference type="PANTHER" id="PTHR30383:SF5">
    <property type="entry name" value="SGNH HYDROLASE-TYPE ESTERASE DOMAIN-CONTAINING PROTEIN"/>
    <property type="match status" value="1"/>
</dbReference>
<dbReference type="EMBL" id="JACGXL010000007">
    <property type="protein sequence ID" value="MBA8889563.1"/>
    <property type="molecule type" value="Genomic_DNA"/>
</dbReference>
<dbReference type="GO" id="GO:0004622">
    <property type="term" value="F:phosphatidylcholine lysophospholipase activity"/>
    <property type="evidence" value="ECO:0007669"/>
    <property type="project" value="TreeGrafter"/>
</dbReference>
<dbReference type="Pfam" id="PF13472">
    <property type="entry name" value="Lipase_GDSL_2"/>
    <property type="match status" value="1"/>
</dbReference>
<reference evidence="2 3" key="1">
    <citation type="submission" date="2020-07" db="EMBL/GenBank/DDBJ databases">
        <title>Genomic Encyclopedia of Type Strains, Phase IV (KMG-V): Genome sequencing to study the core and pangenomes of soil and plant-associated prokaryotes.</title>
        <authorList>
            <person name="Whitman W."/>
        </authorList>
    </citation>
    <scope>NUCLEOTIDE SEQUENCE [LARGE SCALE GENOMIC DNA]</scope>
    <source>
        <strain evidence="2 3">RH2WT43</strain>
    </source>
</reference>